<comment type="caution">
    <text evidence="1">The sequence shown here is derived from an EMBL/GenBank/DDBJ whole genome shotgun (WGS) entry which is preliminary data.</text>
</comment>
<name>A0ACC0ZTX1_9ROSI</name>
<dbReference type="EMBL" id="CM047910">
    <property type="protein sequence ID" value="KAJ0075403.1"/>
    <property type="molecule type" value="Genomic_DNA"/>
</dbReference>
<sequence>MFTSLPHTNSYSHNHKPHKANQPAWLAMKRLQQQHGQVGLHHFQLLHLVGSGNIANVYVCKVKQQPAVELLLPHRLYAMKVVDREASSVMNKKHRVEMEKKILRMLDHPFLPTLYAEFDASRYSCLVMEYCPDGDLLTVLQKQPRQRLSVASANSSNLKQCDRQEMEKAHDLIRKLLMKNPKKRMGSLWGALEIKNHEFFRGVNWALIRSVKPREIPEFTQKLINKDTTKVPDLHVDCF</sequence>
<gene>
    <name evidence="1" type="ORF">Patl1_34459</name>
</gene>
<protein>
    <submittedName>
        <fullName evidence="1">Uncharacterized protein</fullName>
    </submittedName>
</protein>
<organism evidence="1 2">
    <name type="scientific">Pistacia atlantica</name>
    <dbReference type="NCBI Taxonomy" id="434234"/>
    <lineage>
        <taxon>Eukaryota</taxon>
        <taxon>Viridiplantae</taxon>
        <taxon>Streptophyta</taxon>
        <taxon>Embryophyta</taxon>
        <taxon>Tracheophyta</taxon>
        <taxon>Spermatophyta</taxon>
        <taxon>Magnoliopsida</taxon>
        <taxon>eudicotyledons</taxon>
        <taxon>Gunneridae</taxon>
        <taxon>Pentapetalae</taxon>
        <taxon>rosids</taxon>
        <taxon>malvids</taxon>
        <taxon>Sapindales</taxon>
        <taxon>Anacardiaceae</taxon>
        <taxon>Pistacia</taxon>
    </lineage>
</organism>
<accession>A0ACC0ZTX1</accession>
<proteinExistence type="predicted"/>
<evidence type="ECO:0000313" key="1">
    <source>
        <dbReference type="EMBL" id="KAJ0075403.1"/>
    </source>
</evidence>
<evidence type="ECO:0000313" key="2">
    <source>
        <dbReference type="Proteomes" id="UP001164250"/>
    </source>
</evidence>
<keyword evidence="2" id="KW-1185">Reference proteome</keyword>
<reference evidence="2" key="1">
    <citation type="journal article" date="2023" name="G3 (Bethesda)">
        <title>Genome assembly and association tests identify interacting loci associated with vigor, precocity, and sex in interspecific pistachio rootstocks.</title>
        <authorList>
            <person name="Palmer W."/>
            <person name="Jacygrad E."/>
            <person name="Sagayaradj S."/>
            <person name="Cavanaugh K."/>
            <person name="Han R."/>
            <person name="Bertier L."/>
            <person name="Beede B."/>
            <person name="Kafkas S."/>
            <person name="Golino D."/>
            <person name="Preece J."/>
            <person name="Michelmore R."/>
        </authorList>
    </citation>
    <scope>NUCLEOTIDE SEQUENCE [LARGE SCALE GENOMIC DNA]</scope>
</reference>
<dbReference type="Proteomes" id="UP001164250">
    <property type="component" value="Chromosome 15"/>
</dbReference>